<name>A0A919GKM2_9ACTN</name>
<dbReference type="AlphaFoldDB" id="A0A919GKM2"/>
<keyword evidence="2 4" id="KW-0378">Hydrolase</keyword>
<evidence type="ECO:0000259" key="3">
    <source>
        <dbReference type="Pfam" id="PF12146"/>
    </source>
</evidence>
<dbReference type="InterPro" id="IPR029058">
    <property type="entry name" value="AB_hydrolase_fold"/>
</dbReference>
<comment type="caution">
    <text evidence="4">The sequence shown here is derived from an EMBL/GenBank/DDBJ whole genome shotgun (WGS) entry which is preliminary data.</text>
</comment>
<evidence type="ECO:0000256" key="2">
    <source>
        <dbReference type="ARBA" id="ARBA00022801"/>
    </source>
</evidence>
<dbReference type="InterPro" id="IPR050261">
    <property type="entry name" value="FrsA_esterase"/>
</dbReference>
<evidence type="ECO:0000313" key="4">
    <source>
        <dbReference type="EMBL" id="GHH85728.1"/>
    </source>
</evidence>
<dbReference type="PANTHER" id="PTHR22946:SF9">
    <property type="entry name" value="POLYKETIDE TRANSFERASE AF380"/>
    <property type="match status" value="1"/>
</dbReference>
<protein>
    <submittedName>
        <fullName evidence="4">Alpha/beta hydrolase</fullName>
    </submittedName>
</protein>
<organism evidence="4 5">
    <name type="scientific">Streptomyces sulfonofaciens</name>
    <dbReference type="NCBI Taxonomy" id="68272"/>
    <lineage>
        <taxon>Bacteria</taxon>
        <taxon>Bacillati</taxon>
        <taxon>Actinomycetota</taxon>
        <taxon>Actinomycetes</taxon>
        <taxon>Kitasatosporales</taxon>
        <taxon>Streptomycetaceae</taxon>
        <taxon>Streptomyces</taxon>
    </lineage>
</organism>
<sequence length="304" mass="32442">MLETHRTSFISRGHRCAAWITCPTGQGPWPAVVLVHGFGATHDMRLDRYEQAFAAAGIAVVAFDFRHIGASEGTPRQLVSIPRQLADVDAALAFTAGDPRIDPTRIALWGTSMGATHVLLAAAEHPEIAAAVVQCPVLNTMNAATSSGFRAITRLARPIASDLVRAALGLPRRYVAIVDEPGGTAIVTVPGAKEGWYGMVPPGGSFDNRVTASIGFELIKLNASRRAKAVRAPLLVCVSDHETLMDPRIAVRTADLAPRGTAIRYPADHFEVYHPPLVDGILRDQVAFLTRHLAAEPASEVGDA</sequence>
<dbReference type="InterPro" id="IPR022742">
    <property type="entry name" value="Hydrolase_4"/>
</dbReference>
<feature type="domain" description="Serine aminopeptidase S33" evidence="3">
    <location>
        <begin position="31"/>
        <end position="163"/>
    </location>
</feature>
<dbReference type="GO" id="GO:0052689">
    <property type="term" value="F:carboxylic ester hydrolase activity"/>
    <property type="evidence" value="ECO:0007669"/>
    <property type="project" value="UniProtKB-ARBA"/>
</dbReference>
<proteinExistence type="inferred from homology"/>
<dbReference type="PANTHER" id="PTHR22946">
    <property type="entry name" value="DIENELACTONE HYDROLASE DOMAIN-CONTAINING PROTEIN-RELATED"/>
    <property type="match status" value="1"/>
</dbReference>
<reference evidence="4" key="2">
    <citation type="submission" date="2020-09" db="EMBL/GenBank/DDBJ databases">
        <authorList>
            <person name="Sun Q."/>
            <person name="Ohkuma M."/>
        </authorList>
    </citation>
    <scope>NUCLEOTIDE SEQUENCE</scope>
    <source>
        <strain evidence="4">JCM 5069</strain>
    </source>
</reference>
<dbReference type="Pfam" id="PF12146">
    <property type="entry name" value="Hydrolase_4"/>
    <property type="match status" value="1"/>
</dbReference>
<comment type="similarity">
    <text evidence="1">Belongs to the AB hydrolase superfamily.</text>
</comment>
<reference evidence="4" key="1">
    <citation type="journal article" date="2014" name="Int. J. Syst. Evol. Microbiol.">
        <title>Complete genome sequence of Corynebacterium casei LMG S-19264T (=DSM 44701T), isolated from a smear-ripened cheese.</title>
        <authorList>
            <consortium name="US DOE Joint Genome Institute (JGI-PGF)"/>
            <person name="Walter F."/>
            <person name="Albersmeier A."/>
            <person name="Kalinowski J."/>
            <person name="Ruckert C."/>
        </authorList>
    </citation>
    <scope>NUCLEOTIDE SEQUENCE</scope>
    <source>
        <strain evidence="4">JCM 5069</strain>
    </source>
</reference>
<dbReference type="EMBL" id="BNCD01000019">
    <property type="protein sequence ID" value="GHH85728.1"/>
    <property type="molecule type" value="Genomic_DNA"/>
</dbReference>
<dbReference type="Proteomes" id="UP000603708">
    <property type="component" value="Unassembled WGS sequence"/>
</dbReference>
<keyword evidence="5" id="KW-1185">Reference proteome</keyword>
<evidence type="ECO:0000256" key="1">
    <source>
        <dbReference type="ARBA" id="ARBA00008645"/>
    </source>
</evidence>
<evidence type="ECO:0000313" key="5">
    <source>
        <dbReference type="Proteomes" id="UP000603708"/>
    </source>
</evidence>
<gene>
    <name evidence="4" type="ORF">GCM10018793_54880</name>
</gene>
<accession>A0A919GKM2</accession>
<dbReference type="Gene3D" id="3.40.50.1820">
    <property type="entry name" value="alpha/beta hydrolase"/>
    <property type="match status" value="1"/>
</dbReference>
<dbReference type="SUPFAM" id="SSF53474">
    <property type="entry name" value="alpha/beta-Hydrolases"/>
    <property type="match status" value="1"/>
</dbReference>